<comment type="caution">
    <text evidence="1">The sequence shown here is derived from an EMBL/GenBank/DDBJ whole genome shotgun (WGS) entry which is preliminary data.</text>
</comment>
<gene>
    <name evidence="1" type="ORF">Lmac_1582</name>
</gene>
<dbReference type="PATRIC" id="fig|466.6.peg.1666"/>
<dbReference type="Proteomes" id="UP000054908">
    <property type="component" value="Unassembled WGS sequence"/>
</dbReference>
<organism evidence="1 2">
    <name type="scientific">Legionella maceachernii</name>
    <dbReference type="NCBI Taxonomy" id="466"/>
    <lineage>
        <taxon>Bacteria</taxon>
        <taxon>Pseudomonadati</taxon>
        <taxon>Pseudomonadota</taxon>
        <taxon>Gammaproteobacteria</taxon>
        <taxon>Legionellales</taxon>
        <taxon>Legionellaceae</taxon>
        <taxon>Legionella</taxon>
    </lineage>
</organism>
<keyword evidence="2" id="KW-1185">Reference proteome</keyword>
<dbReference type="EMBL" id="LNYL01000042">
    <property type="protein sequence ID" value="KTD25811.1"/>
    <property type="molecule type" value="Genomic_DNA"/>
</dbReference>
<evidence type="ECO:0000313" key="2">
    <source>
        <dbReference type="Proteomes" id="UP000054908"/>
    </source>
</evidence>
<name>A0A0W0W0N4_9GAMM</name>
<accession>A0A0W0W0N4</accession>
<proteinExistence type="predicted"/>
<protein>
    <submittedName>
        <fullName evidence="1">Uncharacterized protein</fullName>
    </submittedName>
</protein>
<evidence type="ECO:0000313" key="1">
    <source>
        <dbReference type="EMBL" id="KTD25811.1"/>
    </source>
</evidence>
<sequence>MRFFQGVAHKEIKPNKEGSTVERYAWCLNQLYDNLQQNQSVDKKREGLRHFRDNMEKSEDTKKLFEQVMHSFLSFLDKEKSLPANDYIFNCFLGINIEGGYLSCEEESTVGFSH</sequence>
<dbReference type="AlphaFoldDB" id="A0A0W0W0N4"/>
<reference evidence="1 2" key="1">
    <citation type="submission" date="2015-11" db="EMBL/GenBank/DDBJ databases">
        <title>Genomic analysis of 38 Legionella species identifies large and diverse effector repertoires.</title>
        <authorList>
            <person name="Burstein D."/>
            <person name="Amaro F."/>
            <person name="Zusman T."/>
            <person name="Lifshitz Z."/>
            <person name="Cohen O."/>
            <person name="Gilbert J.A."/>
            <person name="Pupko T."/>
            <person name="Shuman H.A."/>
            <person name="Segal G."/>
        </authorList>
    </citation>
    <scope>NUCLEOTIDE SEQUENCE [LARGE SCALE GENOMIC DNA]</scope>
    <source>
        <strain evidence="1 2">PX-1-G2-E2</strain>
    </source>
</reference>